<dbReference type="Proteomes" id="UP000295151">
    <property type="component" value="Unassembled WGS sequence"/>
</dbReference>
<evidence type="ECO:0000256" key="2">
    <source>
        <dbReference type="SAM" id="SignalP"/>
    </source>
</evidence>
<name>A0A4V3FIP7_9ACTN</name>
<keyword evidence="4" id="KW-1185">Reference proteome</keyword>
<comment type="caution">
    <text evidence="3">The sequence shown here is derived from an EMBL/GenBank/DDBJ whole genome shotgun (WGS) entry which is preliminary data.</text>
</comment>
<keyword evidence="2" id="KW-0732">Signal</keyword>
<gene>
    <name evidence="3" type="ORF">EV138_5725</name>
</gene>
<feature type="signal peptide" evidence="2">
    <location>
        <begin position="1"/>
        <end position="46"/>
    </location>
</feature>
<evidence type="ECO:0000256" key="1">
    <source>
        <dbReference type="SAM" id="MobiDB-lite"/>
    </source>
</evidence>
<dbReference type="RefSeq" id="WP_133982381.1">
    <property type="nucleotide sequence ID" value="NZ_SOCE01000002.1"/>
</dbReference>
<dbReference type="AlphaFoldDB" id="A0A4V3FIP7"/>
<evidence type="ECO:0000313" key="3">
    <source>
        <dbReference type="EMBL" id="TDU83263.1"/>
    </source>
</evidence>
<dbReference type="InterPro" id="IPR006311">
    <property type="entry name" value="TAT_signal"/>
</dbReference>
<organism evidence="3 4">
    <name type="scientific">Kribbella voronezhensis</name>
    <dbReference type="NCBI Taxonomy" id="2512212"/>
    <lineage>
        <taxon>Bacteria</taxon>
        <taxon>Bacillati</taxon>
        <taxon>Actinomycetota</taxon>
        <taxon>Actinomycetes</taxon>
        <taxon>Propionibacteriales</taxon>
        <taxon>Kribbellaceae</taxon>
        <taxon>Kribbella</taxon>
    </lineage>
</organism>
<evidence type="ECO:0008006" key="5">
    <source>
        <dbReference type="Google" id="ProtNLM"/>
    </source>
</evidence>
<reference evidence="3 4" key="1">
    <citation type="submission" date="2019-03" db="EMBL/GenBank/DDBJ databases">
        <title>Genomic Encyclopedia of Type Strains, Phase III (KMG-III): the genomes of soil and plant-associated and newly described type strains.</title>
        <authorList>
            <person name="Whitman W."/>
        </authorList>
    </citation>
    <scope>NUCLEOTIDE SEQUENCE [LARGE SCALE GENOMIC DNA]</scope>
    <source>
        <strain evidence="3 4">VKM Ac-2575</strain>
    </source>
</reference>
<proteinExistence type="predicted"/>
<sequence>MSQETPVQSTDDQEDRRVSRRRMMRTAAAATVAGTAAAAVATPAQAAPGDPVRIDAPNEGSGLTSLTGSQFRVTLNGQQAAIEANNAIGAQLLLGVNQAPEFPPTTGQYYPGAIVNWQGQLFQCIESDGAANSNTRWSRLTNTGPVLNLLPHPIRVYASTNDPASSNAKIRAGQLRKIDTTRTPTGADSGVPPWADSVLGTVQLYATETNTGYLALGSGDIQPSGYSTTVWSAPGFSGVTSFTSKLGDPEGANFGRLSVACYSAASTARTHFFVDIVGYYDYDYFVGGPAAAASPDATSLRRVGGRTVKEARTPRTR</sequence>
<feature type="region of interest" description="Disordered" evidence="1">
    <location>
        <begin position="294"/>
        <end position="317"/>
    </location>
</feature>
<dbReference type="PROSITE" id="PS51318">
    <property type="entry name" value="TAT"/>
    <property type="match status" value="1"/>
</dbReference>
<evidence type="ECO:0000313" key="4">
    <source>
        <dbReference type="Proteomes" id="UP000295151"/>
    </source>
</evidence>
<protein>
    <recommendedName>
        <fullName evidence="5">Secreted protein</fullName>
    </recommendedName>
</protein>
<feature type="compositionally biased region" description="Basic and acidic residues" evidence="1">
    <location>
        <begin position="307"/>
        <end position="317"/>
    </location>
</feature>
<dbReference type="EMBL" id="SOCE01000002">
    <property type="protein sequence ID" value="TDU83263.1"/>
    <property type="molecule type" value="Genomic_DNA"/>
</dbReference>
<feature type="chain" id="PRO_5020501587" description="Secreted protein" evidence="2">
    <location>
        <begin position="47"/>
        <end position="317"/>
    </location>
</feature>
<accession>A0A4V3FIP7</accession>